<reference evidence="2" key="1">
    <citation type="journal article" date="2018" name="Nat. Microbiol.">
        <title>Leveraging single-cell genomics to expand the fungal tree of life.</title>
        <authorList>
            <person name="Ahrendt S.R."/>
            <person name="Quandt C.A."/>
            <person name="Ciobanu D."/>
            <person name="Clum A."/>
            <person name="Salamov A."/>
            <person name="Andreopoulos B."/>
            <person name="Cheng J.F."/>
            <person name="Woyke T."/>
            <person name="Pelin A."/>
            <person name="Henrissat B."/>
            <person name="Reynolds N.K."/>
            <person name="Benny G.L."/>
            <person name="Smith M.E."/>
            <person name="James T.Y."/>
            <person name="Grigoriev I.V."/>
        </authorList>
    </citation>
    <scope>NUCLEOTIDE SEQUENCE [LARGE SCALE GENOMIC DNA]</scope>
</reference>
<accession>A0A4P9Y616</accession>
<protein>
    <submittedName>
        <fullName evidence="1">Uncharacterized protein</fullName>
    </submittedName>
</protein>
<dbReference type="Proteomes" id="UP000267251">
    <property type="component" value="Unassembled WGS sequence"/>
</dbReference>
<dbReference type="AlphaFoldDB" id="A0A4P9Y616"/>
<keyword evidence="2" id="KW-1185">Reference proteome</keyword>
<evidence type="ECO:0000313" key="2">
    <source>
        <dbReference type="Proteomes" id="UP000267251"/>
    </source>
</evidence>
<organism evidence="1 2">
    <name type="scientific">Piptocephalis cylindrospora</name>
    <dbReference type="NCBI Taxonomy" id="1907219"/>
    <lineage>
        <taxon>Eukaryota</taxon>
        <taxon>Fungi</taxon>
        <taxon>Fungi incertae sedis</taxon>
        <taxon>Zoopagomycota</taxon>
        <taxon>Zoopagomycotina</taxon>
        <taxon>Zoopagomycetes</taxon>
        <taxon>Zoopagales</taxon>
        <taxon>Piptocephalidaceae</taxon>
        <taxon>Piptocephalis</taxon>
    </lineage>
</organism>
<dbReference type="EMBL" id="KZ987867">
    <property type="protein sequence ID" value="RKP14212.1"/>
    <property type="molecule type" value="Genomic_DNA"/>
</dbReference>
<dbReference type="OrthoDB" id="10578232at2759"/>
<evidence type="ECO:0000313" key="1">
    <source>
        <dbReference type="EMBL" id="RKP14212.1"/>
    </source>
</evidence>
<proteinExistence type="predicted"/>
<name>A0A4P9Y616_9FUNG</name>
<sequence length="626" mass="69274">MSPSSPLASILGWRPEEDGMSAPQMWVVGEEGSQLTCWQNGVQKVDVQCRQEQRVVGLIPSPEGLPPGLGVLIQHIPTSLVHFHHLLDIEQITSESPSESQHALEVTLDQMILSPSSDSLPGWTHLLTLNNTLGSNKEFVCVPKNILPLNHLHPSSPWSIFLNALHPSTSSITYQGFVGTASGQVHLILREHHQDLTLVVDTLPNPILAILSYPSASDTTGLVFIGVYGAISSLVLDKDGMTVQKKREARLDIRTHDATLLPTGTLILATSRGLWFWDLFSSSSSISSSDAPHSLSGPSWEISRVGHTIHQDYSSSFYYTPFRYPDNLLKAQLIHDPISISSFPNHVLSAMKTLKVAENEVSSLLSVRKGLDESLRRLQSSMQWIQEGKITCPESMLRLTLRWHADGPVLHVEWAPFDHDSSFLPDFLKDWQVIAKPSTSQGITSPSRSSHSQVQVEWNGHDLGSFPIPSSSSNYRTYLNFYLLYHPHPTTMGTIASMSLGTVKHNAKEGTPISSSPSASWIGRFLPSLLGDKLEENALKSMIPFSLYASFYLESPMVHEPSFCSIRILPGLSDSMSTFRISASSEESLEVIRSSLVRRLNDLSASPGLFPDWTFQWVEPPQDVNH</sequence>
<gene>
    <name evidence="1" type="ORF">BJ684DRAFT_15453</name>
</gene>